<dbReference type="EMBL" id="ABCB02000020">
    <property type="protein sequence ID" value="EDO59997.1"/>
    <property type="molecule type" value="Genomic_DNA"/>
</dbReference>
<comment type="caution">
    <text evidence="2">The sequence shown here is derived from an EMBL/GenBank/DDBJ whole genome shotgun (WGS) entry which is preliminary data.</text>
</comment>
<dbReference type="Gene3D" id="3.40.630.30">
    <property type="match status" value="1"/>
</dbReference>
<evidence type="ECO:0000259" key="1">
    <source>
        <dbReference type="PROSITE" id="PS51186"/>
    </source>
</evidence>
<keyword evidence="2" id="KW-0808">Transferase</keyword>
<protein>
    <submittedName>
        <fullName evidence="2">Acetyltransferase, GNAT family</fullName>
    </submittedName>
</protein>
<dbReference type="Proteomes" id="UP000003490">
    <property type="component" value="Unassembled WGS sequence"/>
</dbReference>
<dbReference type="SUPFAM" id="SSF55729">
    <property type="entry name" value="Acyl-CoA N-acyltransferases (Nat)"/>
    <property type="match status" value="1"/>
</dbReference>
<gene>
    <name evidence="2" type="ORF">CLOLEP_02814</name>
</gene>
<dbReference type="PANTHER" id="PTHR43792">
    <property type="entry name" value="GNAT FAMILY, PUTATIVE (AFU_ORTHOLOGUE AFUA_3G00765)-RELATED-RELATED"/>
    <property type="match status" value="1"/>
</dbReference>
<evidence type="ECO:0000313" key="3">
    <source>
        <dbReference type="Proteomes" id="UP000003490"/>
    </source>
</evidence>
<organism evidence="2 3">
    <name type="scientific">[Clostridium] leptum DSM 753</name>
    <dbReference type="NCBI Taxonomy" id="428125"/>
    <lineage>
        <taxon>Bacteria</taxon>
        <taxon>Bacillati</taxon>
        <taxon>Bacillota</taxon>
        <taxon>Clostridia</taxon>
        <taxon>Eubacteriales</taxon>
        <taxon>Oscillospiraceae</taxon>
        <taxon>Oscillospiraceae incertae sedis</taxon>
    </lineage>
</organism>
<dbReference type="PROSITE" id="PS51186">
    <property type="entry name" value="GNAT"/>
    <property type="match status" value="1"/>
</dbReference>
<dbReference type="Pfam" id="PF13302">
    <property type="entry name" value="Acetyltransf_3"/>
    <property type="match status" value="1"/>
</dbReference>
<proteinExistence type="predicted"/>
<accession>A7VW50</accession>
<sequence>MNMIFETERLFARKLTKDDFGSLCRILQDPEVMYAYEHAFSDAEVNSWLERQLKRYVTDGFGLWAVILKETESMIGQCGLTMQDWNGKMVPEIGYLFEKAYWHRGYASEAAKGCKEYAFQSLKLPRVYSIIRDNNLPSQRVAERNGMKLCGSLVKHYYGLDMAHLVFCVENIHR</sequence>
<dbReference type="AlphaFoldDB" id="A7VW50"/>
<evidence type="ECO:0000313" key="2">
    <source>
        <dbReference type="EMBL" id="EDO59997.1"/>
    </source>
</evidence>
<dbReference type="InterPro" id="IPR000182">
    <property type="entry name" value="GNAT_dom"/>
</dbReference>
<dbReference type="InterPro" id="IPR016181">
    <property type="entry name" value="Acyl_CoA_acyltransferase"/>
</dbReference>
<feature type="domain" description="N-acetyltransferase" evidence="1">
    <location>
        <begin position="10"/>
        <end position="167"/>
    </location>
</feature>
<name>A7VW50_9FIRM</name>
<dbReference type="PANTHER" id="PTHR43792:SF1">
    <property type="entry name" value="N-ACETYLTRANSFERASE DOMAIN-CONTAINING PROTEIN"/>
    <property type="match status" value="1"/>
</dbReference>
<dbReference type="GO" id="GO:0016747">
    <property type="term" value="F:acyltransferase activity, transferring groups other than amino-acyl groups"/>
    <property type="evidence" value="ECO:0007669"/>
    <property type="project" value="InterPro"/>
</dbReference>
<dbReference type="HOGENOM" id="CLU_013985_3_1_9"/>
<dbReference type="eggNOG" id="COG1670">
    <property type="taxonomic scope" value="Bacteria"/>
</dbReference>
<reference evidence="2 3" key="1">
    <citation type="submission" date="2007-08" db="EMBL/GenBank/DDBJ databases">
        <title>Draft genome sequence of Clostridium leptum (DSM 753).</title>
        <authorList>
            <person name="Sudarsanam P."/>
            <person name="Ley R."/>
            <person name="Guruge J."/>
            <person name="Turnbaugh P.J."/>
            <person name="Mahowald M."/>
            <person name="Liep D."/>
            <person name="Gordon J."/>
        </authorList>
    </citation>
    <scope>NUCLEOTIDE SEQUENCE [LARGE SCALE GENOMIC DNA]</scope>
    <source>
        <strain evidence="2 3">DSM 753</strain>
    </source>
</reference>
<dbReference type="InterPro" id="IPR051531">
    <property type="entry name" value="N-acetyltransferase"/>
</dbReference>
<reference evidence="2 3" key="2">
    <citation type="submission" date="2007-08" db="EMBL/GenBank/DDBJ databases">
        <authorList>
            <person name="Fulton L."/>
            <person name="Clifton S."/>
            <person name="Fulton B."/>
            <person name="Xu J."/>
            <person name="Minx P."/>
            <person name="Pepin K.H."/>
            <person name="Johnson M."/>
            <person name="Thiruvilangam P."/>
            <person name="Bhonagiri V."/>
            <person name="Nash W.E."/>
            <person name="Wang C."/>
            <person name="Mardis E.R."/>
            <person name="Wilson R.K."/>
        </authorList>
    </citation>
    <scope>NUCLEOTIDE SEQUENCE [LARGE SCALE GENOMIC DNA]</scope>
    <source>
        <strain evidence="2 3">DSM 753</strain>
    </source>
</reference>